<dbReference type="VEuPathDB" id="FungiDB:PTTG_29854"/>
<reference evidence="2" key="2">
    <citation type="submission" date="2016-05" db="EMBL/GenBank/DDBJ databases">
        <title>Comparative analysis highlights variable genome content of wheat rusts and divergence of the mating loci.</title>
        <authorList>
            <person name="Cuomo C.A."/>
            <person name="Bakkeren G."/>
            <person name="Szabo L."/>
            <person name="Khalil H."/>
            <person name="Joly D."/>
            <person name="Goldberg J."/>
            <person name="Young S."/>
            <person name="Zeng Q."/>
            <person name="Fellers J."/>
        </authorList>
    </citation>
    <scope>NUCLEOTIDE SEQUENCE [LARGE SCALE GENOMIC DNA]</scope>
    <source>
        <strain evidence="2">1-1 BBBD Race 1</strain>
    </source>
</reference>
<feature type="compositionally biased region" description="Pro residues" evidence="1">
    <location>
        <begin position="20"/>
        <end position="33"/>
    </location>
</feature>
<feature type="region of interest" description="Disordered" evidence="1">
    <location>
        <begin position="1"/>
        <end position="67"/>
    </location>
</feature>
<evidence type="ECO:0000313" key="3">
    <source>
        <dbReference type="EnsemblFungi" id="PTTG_29854-t43_1-p1"/>
    </source>
</evidence>
<dbReference type="EMBL" id="ADAS02001041">
    <property type="protein sequence ID" value="OAV86530.1"/>
    <property type="molecule type" value="Genomic_DNA"/>
</dbReference>
<feature type="compositionally biased region" description="Polar residues" evidence="1">
    <location>
        <begin position="37"/>
        <end position="46"/>
    </location>
</feature>
<evidence type="ECO:0008006" key="5">
    <source>
        <dbReference type="Google" id="ProtNLM"/>
    </source>
</evidence>
<evidence type="ECO:0000313" key="2">
    <source>
        <dbReference type="EMBL" id="OAV86530.1"/>
    </source>
</evidence>
<proteinExistence type="predicted"/>
<dbReference type="OrthoDB" id="3046222at2759"/>
<evidence type="ECO:0000256" key="1">
    <source>
        <dbReference type="SAM" id="MobiDB-lite"/>
    </source>
</evidence>
<organism evidence="2">
    <name type="scientific">Puccinia triticina (isolate 1-1 / race 1 (BBBD))</name>
    <name type="common">Brown leaf rust fungus</name>
    <dbReference type="NCBI Taxonomy" id="630390"/>
    <lineage>
        <taxon>Eukaryota</taxon>
        <taxon>Fungi</taxon>
        <taxon>Dikarya</taxon>
        <taxon>Basidiomycota</taxon>
        <taxon>Pucciniomycotina</taxon>
        <taxon>Pucciniomycetes</taxon>
        <taxon>Pucciniales</taxon>
        <taxon>Pucciniaceae</taxon>
        <taxon>Puccinia</taxon>
    </lineage>
</organism>
<dbReference type="Proteomes" id="UP000005240">
    <property type="component" value="Unassembled WGS sequence"/>
</dbReference>
<feature type="non-terminal residue" evidence="2">
    <location>
        <position position="769"/>
    </location>
</feature>
<evidence type="ECO:0000313" key="4">
    <source>
        <dbReference type="Proteomes" id="UP000005240"/>
    </source>
</evidence>
<reference evidence="3" key="4">
    <citation type="submission" date="2025-05" db="UniProtKB">
        <authorList>
            <consortium name="EnsemblFungi"/>
        </authorList>
    </citation>
    <scope>IDENTIFICATION</scope>
    <source>
        <strain evidence="3">isolate 1-1 / race 1 (BBBD)</strain>
    </source>
</reference>
<dbReference type="EnsemblFungi" id="PTTG_29854-t43_1">
    <property type="protein sequence ID" value="PTTG_29854-t43_1-p1"/>
    <property type="gene ID" value="PTTG_29854"/>
</dbReference>
<protein>
    <recommendedName>
        <fullName evidence="5">GCM domain-containing protein</fullName>
    </recommendedName>
</protein>
<accession>A0A180G1Q1</accession>
<dbReference type="AlphaFoldDB" id="A0A180G1Q1"/>
<sequence>MPRKKKISVQILHPTRPIDPDPPTTTPSTPSIPPITNLSNPANDTLRQIPPPQLSGGPEDPTSAEPKDVANWQFPVAMDQGFSTYIDHGCVLDRQGYPLYPNGSTVFVHPINGEFANFGAVGYSKRSSNGAKSDEWRVIRIYCLGVLRCNQDGCDYAGPPPTGHGKIEEFLSSNPTCKGLSGRCPGKIYWESCSDTHCRFDYHKKTGWGLLRHRGFHNHQWPSSKKPDPLTKKDLTETVKNNPKATALQLKIGNITAPGEPTTSVVNIHESLGNSDRLRHLRQQILQQMDFGSSKGGDGGNKFMHDLFEWQLNGMDIISIACKRGEEHITFQTNWMSQRLFDRSEEGGKLYSGGLISDVTYRFFASGYLLTTSMYCDDIGRWIPVQLSWIRGLSEAYYTIHFSILFRQFLIPSLLQHEREGLAQSIVDFSKAQQRGFIAAYMEVFGETGPEEAKRRLKGCREHFRQSITRVKRNQAVIMADEQALFEAKCLALLQPCDPTGPTHNEKIDKMRHRFPKVKAWLDWWTMADVENGMDIISIACKRGEEHITFQTNWMSQRLFDRSEEGGKLYSGGLISDVTYRFFASGYLLTTSMYCDDIGRWIPVQLSWIRGLSEAYYTIHFSILFRQFLIPSLLQHEREGLAQSIVNFSKAQQRGFIAAYMEVFGETGPEEAKRRLKGCREHFQQSITRVKRNQAVIMADEQALFEANCLALLQPCDPTGPTHDEKIDKMRHRFPKVKAWLDWWTMADVESMLFPSRRQMLKDLPNGKY</sequence>
<reference evidence="2" key="1">
    <citation type="submission" date="2009-11" db="EMBL/GenBank/DDBJ databases">
        <authorList>
            <consortium name="The Broad Institute Genome Sequencing Platform"/>
            <person name="Ward D."/>
            <person name="Feldgarden M."/>
            <person name="Earl A."/>
            <person name="Young S.K."/>
            <person name="Zeng Q."/>
            <person name="Koehrsen M."/>
            <person name="Alvarado L."/>
            <person name="Berlin A."/>
            <person name="Bochicchio J."/>
            <person name="Borenstein D."/>
            <person name="Chapman S.B."/>
            <person name="Chen Z."/>
            <person name="Engels R."/>
            <person name="Freedman E."/>
            <person name="Gellesch M."/>
            <person name="Goldberg J."/>
            <person name="Griggs A."/>
            <person name="Gujja S."/>
            <person name="Heilman E."/>
            <person name="Heiman D."/>
            <person name="Hepburn T."/>
            <person name="Howarth C."/>
            <person name="Jen D."/>
            <person name="Larson L."/>
            <person name="Lewis B."/>
            <person name="Mehta T."/>
            <person name="Park D."/>
            <person name="Pearson M."/>
            <person name="Roberts A."/>
            <person name="Saif S."/>
            <person name="Shea T."/>
            <person name="Shenoy N."/>
            <person name="Sisk P."/>
            <person name="Stolte C."/>
            <person name="Sykes S."/>
            <person name="Thomson T."/>
            <person name="Walk T."/>
            <person name="White J."/>
            <person name="Yandava C."/>
            <person name="Izard J."/>
            <person name="Baranova O.V."/>
            <person name="Blanton J.M."/>
            <person name="Tanner A.C."/>
            <person name="Dewhirst F.E."/>
            <person name="Haas B."/>
            <person name="Nusbaum C."/>
            <person name="Birren B."/>
        </authorList>
    </citation>
    <scope>NUCLEOTIDE SEQUENCE [LARGE SCALE GENOMIC DNA]</scope>
    <source>
        <strain evidence="2">1-1 BBBD Race 1</strain>
    </source>
</reference>
<dbReference type="STRING" id="630390.A0A180G1Q1"/>
<gene>
    <name evidence="2" type="ORF">PTTG_29854</name>
</gene>
<keyword evidence="4" id="KW-1185">Reference proteome</keyword>
<name>A0A180G1Q1_PUCT1</name>
<reference evidence="3 4" key="3">
    <citation type="journal article" date="2017" name="G3 (Bethesda)">
        <title>Comparative analysis highlights variable genome content of wheat rusts and divergence of the mating loci.</title>
        <authorList>
            <person name="Cuomo C.A."/>
            <person name="Bakkeren G."/>
            <person name="Khalil H.B."/>
            <person name="Panwar V."/>
            <person name="Joly D."/>
            <person name="Linning R."/>
            <person name="Sakthikumar S."/>
            <person name="Song X."/>
            <person name="Adiconis X."/>
            <person name="Fan L."/>
            <person name="Goldberg J.M."/>
            <person name="Levin J.Z."/>
            <person name="Young S."/>
            <person name="Zeng Q."/>
            <person name="Anikster Y."/>
            <person name="Bruce M."/>
            <person name="Wang M."/>
            <person name="Yin C."/>
            <person name="McCallum B."/>
            <person name="Szabo L.J."/>
            <person name="Hulbert S."/>
            <person name="Chen X."/>
            <person name="Fellers J.P."/>
        </authorList>
    </citation>
    <scope>NUCLEOTIDE SEQUENCE</scope>
    <source>
        <strain evidence="3">isolate 1-1 / race 1 (BBBD)</strain>
        <strain evidence="4">Isolate 1-1 / race 1 (BBBD)</strain>
    </source>
</reference>